<sequence length="111" mass="12896">MNNEEIEHLLSRIKDRYAQIKHDESRRERFLLHLESLGRWENEPMDYPDVTPEFPETVYVAYAVCHPNCGTRDLIIDGGTQECQRCGSSMFRLSAKLYGIVNSPLHPEDES</sequence>
<evidence type="ECO:0000313" key="1">
    <source>
        <dbReference type="EMBL" id="MBK1869986.1"/>
    </source>
</evidence>
<proteinExistence type="predicted"/>
<name>A0ACC5RBC9_9HYPH</name>
<evidence type="ECO:0000313" key="2">
    <source>
        <dbReference type="Proteomes" id="UP000616151"/>
    </source>
</evidence>
<keyword evidence="2" id="KW-1185">Reference proteome</keyword>
<organism evidence="1 2">
    <name type="scientific">Taklimakanibacter albus</name>
    <dbReference type="NCBI Taxonomy" id="2800327"/>
    <lineage>
        <taxon>Bacteria</taxon>
        <taxon>Pseudomonadati</taxon>
        <taxon>Pseudomonadota</taxon>
        <taxon>Alphaproteobacteria</taxon>
        <taxon>Hyphomicrobiales</taxon>
        <taxon>Aestuariivirgaceae</taxon>
        <taxon>Taklimakanibacter</taxon>
    </lineage>
</organism>
<gene>
    <name evidence="1" type="ORF">JHL16_26715</name>
</gene>
<comment type="caution">
    <text evidence="1">The sequence shown here is derived from an EMBL/GenBank/DDBJ whole genome shotgun (WGS) entry which is preliminary data.</text>
</comment>
<accession>A0ACC5RBC9</accession>
<dbReference type="EMBL" id="JAENHL010000008">
    <property type="protein sequence ID" value="MBK1869986.1"/>
    <property type="molecule type" value="Genomic_DNA"/>
</dbReference>
<dbReference type="Proteomes" id="UP000616151">
    <property type="component" value="Unassembled WGS sequence"/>
</dbReference>
<protein>
    <submittedName>
        <fullName evidence="1">Uncharacterized protein</fullName>
    </submittedName>
</protein>
<reference evidence="1" key="1">
    <citation type="submission" date="2021-01" db="EMBL/GenBank/DDBJ databases">
        <authorList>
            <person name="Sun Q."/>
        </authorList>
    </citation>
    <scope>NUCLEOTIDE SEQUENCE</scope>
    <source>
        <strain evidence="1">YIM B02566</strain>
    </source>
</reference>